<evidence type="ECO:0000256" key="1">
    <source>
        <dbReference type="SAM" id="MobiDB-lite"/>
    </source>
</evidence>
<organism evidence="3 4">
    <name type="scientific">Desmophyllum pertusum</name>
    <dbReference type="NCBI Taxonomy" id="174260"/>
    <lineage>
        <taxon>Eukaryota</taxon>
        <taxon>Metazoa</taxon>
        <taxon>Cnidaria</taxon>
        <taxon>Anthozoa</taxon>
        <taxon>Hexacorallia</taxon>
        <taxon>Scleractinia</taxon>
        <taxon>Caryophylliina</taxon>
        <taxon>Caryophylliidae</taxon>
        <taxon>Desmophyllum</taxon>
    </lineage>
</organism>
<feature type="compositionally biased region" description="Basic and acidic residues" evidence="1">
    <location>
        <begin position="127"/>
        <end position="138"/>
    </location>
</feature>
<feature type="region of interest" description="Disordered" evidence="1">
    <location>
        <begin position="127"/>
        <end position="177"/>
    </location>
</feature>
<keyword evidence="2" id="KW-0472">Membrane</keyword>
<dbReference type="EMBL" id="MU825405">
    <property type="protein sequence ID" value="KAJ7391711.1"/>
    <property type="molecule type" value="Genomic_DNA"/>
</dbReference>
<feature type="compositionally biased region" description="Basic and acidic residues" evidence="1">
    <location>
        <begin position="146"/>
        <end position="166"/>
    </location>
</feature>
<keyword evidence="2" id="KW-0812">Transmembrane</keyword>
<evidence type="ECO:0000313" key="4">
    <source>
        <dbReference type="Proteomes" id="UP001163046"/>
    </source>
</evidence>
<evidence type="ECO:0000313" key="3">
    <source>
        <dbReference type="EMBL" id="KAJ7391711.1"/>
    </source>
</evidence>
<feature type="transmembrane region" description="Helical" evidence="2">
    <location>
        <begin position="7"/>
        <end position="30"/>
    </location>
</feature>
<protein>
    <submittedName>
        <fullName evidence="3">Uncharacterized protein</fullName>
    </submittedName>
</protein>
<dbReference type="Proteomes" id="UP001163046">
    <property type="component" value="Unassembled WGS sequence"/>
</dbReference>
<sequence>MILADDALAIYISAGLAGFLILLWCMAMILCKGPCRSFDEPVKSPFDMYMDPASRNTALRNKYDVYQYHLMTPRTPIERHKIVVPPPLTQTSAPVTQASPPAGAFDFGAVLRMQAVDRAHAQGKDRFAVDPLLTKEEGDSSSTDTNHVEPKRVNRITVDIESREEQTDMPLINDSSV</sequence>
<accession>A0A9X0A1E9</accession>
<comment type="caution">
    <text evidence="3">The sequence shown here is derived from an EMBL/GenBank/DDBJ whole genome shotgun (WGS) entry which is preliminary data.</text>
</comment>
<name>A0A9X0A1E9_9CNID</name>
<keyword evidence="2" id="KW-1133">Transmembrane helix</keyword>
<keyword evidence="4" id="KW-1185">Reference proteome</keyword>
<evidence type="ECO:0000256" key="2">
    <source>
        <dbReference type="SAM" id="Phobius"/>
    </source>
</evidence>
<reference evidence="3" key="1">
    <citation type="submission" date="2023-01" db="EMBL/GenBank/DDBJ databases">
        <title>Genome assembly of the deep-sea coral Lophelia pertusa.</title>
        <authorList>
            <person name="Herrera S."/>
            <person name="Cordes E."/>
        </authorList>
    </citation>
    <scope>NUCLEOTIDE SEQUENCE</scope>
    <source>
        <strain evidence="3">USNM1676648</strain>
        <tissue evidence="3">Polyp</tissue>
    </source>
</reference>
<proteinExistence type="predicted"/>
<dbReference type="OrthoDB" id="5946876at2759"/>
<dbReference type="AlphaFoldDB" id="A0A9X0A1E9"/>
<gene>
    <name evidence="3" type="ORF">OS493_017408</name>
</gene>